<evidence type="ECO:0000259" key="2">
    <source>
        <dbReference type="Pfam" id="PF13514"/>
    </source>
</evidence>
<accession>A0A5C6CQX3</accession>
<evidence type="ECO:0000256" key="1">
    <source>
        <dbReference type="SAM" id="Coils"/>
    </source>
</evidence>
<dbReference type="InterPro" id="IPR027417">
    <property type="entry name" value="P-loop_NTPase"/>
</dbReference>
<dbReference type="Gene3D" id="3.40.50.300">
    <property type="entry name" value="P-loop containing nucleotide triphosphate hydrolases"/>
    <property type="match status" value="2"/>
</dbReference>
<dbReference type="EMBL" id="SJPT01000001">
    <property type="protein sequence ID" value="TWU26960.1"/>
    <property type="molecule type" value="Genomic_DNA"/>
</dbReference>
<keyword evidence="1" id="KW-0175">Coiled coil</keyword>
<comment type="caution">
    <text evidence="3">The sequence shown here is derived from an EMBL/GenBank/DDBJ whole genome shotgun (WGS) entry which is preliminary data.</text>
</comment>
<dbReference type="InterPro" id="IPR038734">
    <property type="entry name" value="YhaN_AAA"/>
</dbReference>
<gene>
    <name evidence="3" type="primary">smc_1</name>
    <name evidence="3" type="ORF">Pla52o_08160</name>
</gene>
<dbReference type="Proteomes" id="UP000316304">
    <property type="component" value="Unassembled WGS sequence"/>
</dbReference>
<feature type="coiled-coil region" evidence="1">
    <location>
        <begin position="891"/>
        <end position="1043"/>
    </location>
</feature>
<organism evidence="3 4">
    <name type="scientific">Novipirellula galeiformis</name>
    <dbReference type="NCBI Taxonomy" id="2528004"/>
    <lineage>
        <taxon>Bacteria</taxon>
        <taxon>Pseudomonadati</taxon>
        <taxon>Planctomycetota</taxon>
        <taxon>Planctomycetia</taxon>
        <taxon>Pirellulales</taxon>
        <taxon>Pirellulaceae</taxon>
        <taxon>Novipirellula</taxon>
    </lineage>
</organism>
<dbReference type="PANTHER" id="PTHR41259:SF1">
    <property type="entry name" value="DOUBLE-STRAND BREAK REPAIR RAD50 ATPASE, PUTATIVE-RELATED"/>
    <property type="match status" value="1"/>
</dbReference>
<feature type="coiled-coil region" evidence="1">
    <location>
        <begin position="678"/>
        <end position="705"/>
    </location>
</feature>
<protein>
    <submittedName>
        <fullName evidence="3">Chromosome partition protein Smc</fullName>
    </submittedName>
</protein>
<evidence type="ECO:0000313" key="4">
    <source>
        <dbReference type="Proteomes" id="UP000316304"/>
    </source>
</evidence>
<dbReference type="AlphaFoldDB" id="A0A5C6CQX3"/>
<proteinExistence type="predicted"/>
<dbReference type="OrthoDB" id="9764467at2"/>
<dbReference type="SUPFAM" id="SSF52540">
    <property type="entry name" value="P-loop containing nucleoside triphosphate hydrolases"/>
    <property type="match status" value="1"/>
</dbReference>
<sequence length="1209" mass="135606">MIIERLDLKAFGRFTDTSIQLPDGPRRLHIIYGPNESGKSTSLRAITSLLYGMSKRAEDNYIHPTGKIRVGGKLSDGNGNVLECLRRRGNKATLRDADDNETIDDAVLDAMLGGVDREAFEHRFGLSHEELVRGGQAILEGEGDLGEILFAAGAGVSQLKTVQSQLDDLAGKLFVAGGTRGAINQLSREIAEKRKELELAKIPPSDFNDLKDELDRECQRVDELQNGVKEAAVALSKLRAVKSALPLIPQWHSLLQKLDELADAPRLDDAFSERRRTVDTHHEISLRQTRSLSTRVDELSKQLKSLGDDSAILVHEAQIDSLFQRLGAREEARTQRTNLQRTRKNLDRRMVEALQELSVEIVSQEEQAVTDEIDSSLKKLRFVDSVRTKLNDLAQQYAVIAKQRDDADESLRSLTKRLAEADEQEKETIVPDDPYSISQLIESVGSPDSVLSNLAQQKSDVKQLHNRCEQLARKLDTFCSPIVSSGDTTAASFADSLHDTAKLRLPVESAIESAVQNLEKREKQLAAVTQQWKQLDTTERESQQRLDAVQSVTMLPSEEQLGEARERRDAIFCDVIAANQAGTLDTKTLTQLQAEIRKADTLVDAMRSHHEQLHLQSSIEEELKKVADQKTLCQTNGEAAKAAFQEAQQQWQSLWEASGVTPTTPDRMYRWITEHAQLVETTVRLDEAQERVGQLEERIAASCKRLNHAIESAVVDKPVLVGHDEPSLFDQIDANDFSSLYDDAVNLRTTLHHARKRYDEQLKQHDMMREELPRLQTQLESRQRDYDTWHTDWTTATSALAESVDRTPAVVLEKITQIDALCAQKRERDILAHRIRSMLEDDKTYQKDVARLAAELGVKIEEKEGDVSDAFSTVKQLYNRLQNERAASQQRGVLATQLASTEKQLETAEQQVTEAEVAIQKLCEEAGCDAAEHLVEVEQRSKQRQQFEQSKQAIEEQLRMLSGTVELEAFAEEVAEHQPELVQIEIEKVEADLADNQDSLSEAQQTVGALRLRLKQIDGSDRASELSQSIQFLTGKMENAIEEFARVKVAAMMLRQAIEHYRQENQGPVLQLASTIFQQLTRDEYDSLKVDFDSRGKVMLFGTRTRSGEPDVPANAMSTGTADALYLALRLASIDHQLTRGTALPLVVDDCLVQLDDDRACAAITALSELSARTQVIMFTHHEHLVDLAEKTLKTGEFHVHRLDAECLA</sequence>
<feature type="coiled-coil region" evidence="1">
    <location>
        <begin position="329"/>
        <end position="356"/>
    </location>
</feature>
<dbReference type="Pfam" id="PF13514">
    <property type="entry name" value="AAA_27"/>
    <property type="match status" value="1"/>
</dbReference>
<evidence type="ECO:0000313" key="3">
    <source>
        <dbReference type="EMBL" id="TWU26960.1"/>
    </source>
</evidence>
<dbReference type="RefSeq" id="WP_146593221.1">
    <property type="nucleotide sequence ID" value="NZ_SJPT01000001.1"/>
</dbReference>
<feature type="domain" description="YhaN AAA" evidence="2">
    <location>
        <begin position="1"/>
        <end position="206"/>
    </location>
</feature>
<keyword evidence="4" id="KW-1185">Reference proteome</keyword>
<dbReference type="PANTHER" id="PTHR41259">
    <property type="entry name" value="DOUBLE-STRAND BREAK REPAIR RAD50 ATPASE, PUTATIVE-RELATED"/>
    <property type="match status" value="1"/>
</dbReference>
<reference evidence="3 4" key="1">
    <citation type="submission" date="2019-02" db="EMBL/GenBank/DDBJ databases">
        <title>Deep-cultivation of Planctomycetes and their phenomic and genomic characterization uncovers novel biology.</title>
        <authorList>
            <person name="Wiegand S."/>
            <person name="Jogler M."/>
            <person name="Boedeker C."/>
            <person name="Pinto D."/>
            <person name="Vollmers J."/>
            <person name="Rivas-Marin E."/>
            <person name="Kohn T."/>
            <person name="Peeters S.H."/>
            <person name="Heuer A."/>
            <person name="Rast P."/>
            <person name="Oberbeckmann S."/>
            <person name="Bunk B."/>
            <person name="Jeske O."/>
            <person name="Meyerdierks A."/>
            <person name="Storesund J.E."/>
            <person name="Kallscheuer N."/>
            <person name="Luecker S."/>
            <person name="Lage O.M."/>
            <person name="Pohl T."/>
            <person name="Merkel B.J."/>
            <person name="Hornburger P."/>
            <person name="Mueller R.-W."/>
            <person name="Bruemmer F."/>
            <person name="Labrenz M."/>
            <person name="Spormann A.M."/>
            <person name="Op Den Camp H."/>
            <person name="Overmann J."/>
            <person name="Amann R."/>
            <person name="Jetten M.S.M."/>
            <person name="Mascher T."/>
            <person name="Medema M.H."/>
            <person name="Devos D.P."/>
            <person name="Kaster A.-K."/>
            <person name="Ovreas L."/>
            <person name="Rohde M."/>
            <person name="Galperin M.Y."/>
            <person name="Jogler C."/>
        </authorList>
    </citation>
    <scope>NUCLEOTIDE SEQUENCE [LARGE SCALE GENOMIC DNA]</scope>
    <source>
        <strain evidence="3 4">Pla52o</strain>
    </source>
</reference>
<name>A0A5C6CQX3_9BACT</name>